<dbReference type="InterPro" id="IPR016161">
    <property type="entry name" value="Ald_DH/histidinol_DH"/>
</dbReference>
<evidence type="ECO:0000256" key="2">
    <source>
        <dbReference type="ARBA" id="ARBA00022857"/>
    </source>
</evidence>
<keyword evidence="3" id="KW-0560">Oxidoreductase</keyword>
<evidence type="ECO:0000256" key="3">
    <source>
        <dbReference type="ARBA" id="ARBA00023002"/>
    </source>
</evidence>
<evidence type="ECO:0000259" key="4">
    <source>
        <dbReference type="Pfam" id="PF00171"/>
    </source>
</evidence>
<dbReference type="InterPro" id="IPR016162">
    <property type="entry name" value="Ald_DH_N"/>
</dbReference>
<keyword evidence="6" id="KW-1185">Reference proteome</keyword>
<keyword evidence="2" id="KW-0521">NADP</keyword>
<reference evidence="5 6" key="1">
    <citation type="submission" date="2023-06" db="EMBL/GenBank/DDBJ databases">
        <title>Microbacterium sp. nov., isolated from a waste landfill.</title>
        <authorList>
            <person name="Wen W."/>
        </authorList>
    </citation>
    <scope>NUCLEOTIDE SEQUENCE [LARGE SCALE GENOMIC DNA]</scope>
    <source>
        <strain evidence="5 6">ASV49</strain>
    </source>
</reference>
<dbReference type="InterPro" id="IPR015590">
    <property type="entry name" value="Aldehyde_DH_dom"/>
</dbReference>
<dbReference type="InterPro" id="IPR016163">
    <property type="entry name" value="Ald_DH_C"/>
</dbReference>
<dbReference type="RefSeq" id="WP_286287504.1">
    <property type="nucleotide sequence ID" value="NZ_JASXSZ010000001.1"/>
</dbReference>
<dbReference type="Gene3D" id="3.40.605.10">
    <property type="entry name" value="Aldehyde Dehydrogenase, Chain A, domain 1"/>
    <property type="match status" value="1"/>
</dbReference>
<dbReference type="InterPro" id="IPR047110">
    <property type="entry name" value="GABD/Sad-like"/>
</dbReference>
<evidence type="ECO:0000313" key="5">
    <source>
        <dbReference type="EMBL" id="MDL9978786.1"/>
    </source>
</evidence>
<proteinExistence type="inferred from homology"/>
<protein>
    <submittedName>
        <fullName evidence="5">Aldehyde dehydrogenase family protein</fullName>
    </submittedName>
</protein>
<comment type="similarity">
    <text evidence="1">Belongs to the aldehyde dehydrogenase family.</text>
</comment>
<feature type="domain" description="Aldehyde dehydrogenase" evidence="4">
    <location>
        <begin position="4"/>
        <end position="457"/>
    </location>
</feature>
<evidence type="ECO:0000256" key="1">
    <source>
        <dbReference type="ARBA" id="ARBA00009986"/>
    </source>
</evidence>
<dbReference type="Pfam" id="PF00171">
    <property type="entry name" value="Aldedh"/>
    <property type="match status" value="1"/>
</dbReference>
<gene>
    <name evidence="5" type="ORF">QSV35_05550</name>
</gene>
<name>A0ABT7MWF4_9MICO</name>
<accession>A0ABT7MWF4</accession>
<dbReference type="Proteomes" id="UP001235064">
    <property type="component" value="Unassembled WGS sequence"/>
</dbReference>
<dbReference type="PANTHER" id="PTHR43217">
    <property type="entry name" value="SUCCINATE SEMIALDEHYDE DEHYDROGENASE [NAD(P)+] SAD"/>
    <property type="match status" value="1"/>
</dbReference>
<dbReference type="Gene3D" id="3.40.309.10">
    <property type="entry name" value="Aldehyde Dehydrogenase, Chain A, domain 2"/>
    <property type="match status" value="1"/>
</dbReference>
<comment type="caution">
    <text evidence="5">The sequence shown here is derived from an EMBL/GenBank/DDBJ whole genome shotgun (WGS) entry which is preliminary data.</text>
</comment>
<dbReference type="InterPro" id="IPR044148">
    <property type="entry name" value="ALDH_GabD1-like"/>
</dbReference>
<dbReference type="EMBL" id="JASXSZ010000001">
    <property type="protein sequence ID" value="MDL9978786.1"/>
    <property type="molecule type" value="Genomic_DNA"/>
</dbReference>
<dbReference type="CDD" id="cd07100">
    <property type="entry name" value="ALDH_SSADH1_GabD1"/>
    <property type="match status" value="1"/>
</dbReference>
<dbReference type="SUPFAM" id="SSF53720">
    <property type="entry name" value="ALDH-like"/>
    <property type="match status" value="1"/>
</dbReference>
<evidence type="ECO:0000313" key="6">
    <source>
        <dbReference type="Proteomes" id="UP001235064"/>
    </source>
</evidence>
<sequence>MAAIRSINPATGEQLAVFEEDDDTVVEAKLAAAAAAVPQLAAAGWEQRAAWMNAAAALLESEVHTVAAMITAEMGKPLAQSRAEVGKSAHAMRFYAENARSFLDGRELADPSEVSASAARTRYDPLGVVLAVMPWNYPIWQVVRFAAPALMAGNAGVLKHASNVPQSAVYLGELFERAGFPDGSFATLLIGSARVADVIRDRRVAAVTLTGSEGAGRSIAATAGDVLKKAVLELGGSDPFIVMPSADLDAAVEVAVRARTTNNGQACINAKRFIVHADVYDAFAAKFAEQMRRLVIGDPAEPHTEVGPLATEGGRRDIEELVEDARDKGAEILTGGARPDRDGGWFYEPTVVAGLTRDMRLWSEEAFGPVASLYRAASLDEALAIANGTEFGLGSAFWSADQAEIDRAVREIEAGAVFVNGMTISYPELPFGGIKRSGYGRELSVEGIREFTNLKTVWIG</sequence>
<dbReference type="PANTHER" id="PTHR43217:SF1">
    <property type="entry name" value="SUCCINATE SEMIALDEHYDE DEHYDROGENASE [NAD(P)+] SAD"/>
    <property type="match status" value="1"/>
</dbReference>
<organism evidence="5 6">
    <name type="scientific">Microbacterium candidum</name>
    <dbReference type="NCBI Taxonomy" id="3041922"/>
    <lineage>
        <taxon>Bacteria</taxon>
        <taxon>Bacillati</taxon>
        <taxon>Actinomycetota</taxon>
        <taxon>Actinomycetes</taxon>
        <taxon>Micrococcales</taxon>
        <taxon>Microbacteriaceae</taxon>
        <taxon>Microbacterium</taxon>
    </lineage>
</organism>